<dbReference type="InterPro" id="IPR029062">
    <property type="entry name" value="Class_I_gatase-like"/>
</dbReference>
<dbReference type="RefSeq" id="WP_239576098.1">
    <property type="nucleotide sequence ID" value="NZ_JAFBFD010000014.1"/>
</dbReference>
<comment type="pathway">
    <text evidence="7">Amino-acid biosynthesis; L-methionine biosynthesis via de novo pathway; O-acetyl-L-homoserine from L-homoserine: step 1/1.</text>
</comment>
<dbReference type="CDD" id="cd03131">
    <property type="entry name" value="GATase1_HTS"/>
    <property type="match status" value="1"/>
</dbReference>
<comment type="caution">
    <text evidence="8">The sequence shown here is derived from an EMBL/GenBank/DDBJ whole genome shotgun (WGS) entry which is preliminary data.</text>
</comment>
<dbReference type="InterPro" id="IPR005697">
    <property type="entry name" value="HST_MetA"/>
</dbReference>
<keyword evidence="5 7" id="KW-0012">Acyltransferase</keyword>
<comment type="caution">
    <text evidence="7">Lacks conserved residue(s) required for the propagation of feature annotation.</text>
</comment>
<evidence type="ECO:0000256" key="1">
    <source>
        <dbReference type="ARBA" id="ARBA00022490"/>
    </source>
</evidence>
<evidence type="ECO:0000256" key="7">
    <source>
        <dbReference type="HAMAP-Rule" id="MF_00295"/>
    </source>
</evidence>
<comment type="catalytic activity">
    <reaction evidence="6 7">
        <text>L-homoserine + acetyl-CoA = O-acetyl-L-homoserine + CoA</text>
        <dbReference type="Rhea" id="RHEA:13701"/>
        <dbReference type="ChEBI" id="CHEBI:57287"/>
        <dbReference type="ChEBI" id="CHEBI:57288"/>
        <dbReference type="ChEBI" id="CHEBI:57476"/>
        <dbReference type="ChEBI" id="CHEBI:57716"/>
        <dbReference type="EC" id="2.3.1.31"/>
    </reaction>
</comment>
<dbReference type="EC" id="2.3.1.31" evidence="7"/>
<keyword evidence="3 7" id="KW-0808">Transferase</keyword>
<feature type="site" description="Important for acyl-CoA specificity" evidence="7">
    <location>
        <position position="114"/>
    </location>
</feature>
<evidence type="ECO:0000256" key="6">
    <source>
        <dbReference type="ARBA" id="ARBA00049043"/>
    </source>
</evidence>
<dbReference type="PANTHER" id="PTHR20919">
    <property type="entry name" value="HOMOSERINE O-SUCCINYLTRANSFERASE"/>
    <property type="match status" value="1"/>
</dbReference>
<dbReference type="EMBL" id="JBHSGS010000039">
    <property type="protein sequence ID" value="MFC4719443.1"/>
    <property type="molecule type" value="Genomic_DNA"/>
</dbReference>
<comment type="function">
    <text evidence="7">Transfers an acetyl group from acetyl-CoA to L-homoserine, forming acetyl-L-homoserine.</text>
</comment>
<dbReference type="Proteomes" id="UP001595969">
    <property type="component" value="Unassembled WGS sequence"/>
</dbReference>
<dbReference type="NCBIfam" id="TIGR01001">
    <property type="entry name" value="metA"/>
    <property type="match status" value="1"/>
</dbReference>
<protein>
    <recommendedName>
        <fullName evidence="7">Homoserine O-acetyltransferase</fullName>
        <shortName evidence="7">HAT</shortName>
        <ecNumber evidence="7">2.3.1.31</ecNumber>
    </recommendedName>
    <alternativeName>
        <fullName evidence="7">Homoserine transacetylase</fullName>
        <shortName evidence="7">HTA</shortName>
    </alternativeName>
</protein>
<dbReference type="Pfam" id="PF04204">
    <property type="entry name" value="HTS"/>
    <property type="match status" value="1"/>
</dbReference>
<reference evidence="9" key="1">
    <citation type="journal article" date="2019" name="Int. J. Syst. Evol. Microbiol.">
        <title>The Global Catalogue of Microorganisms (GCM) 10K type strain sequencing project: providing services to taxonomists for standard genome sequencing and annotation.</title>
        <authorList>
            <consortium name="The Broad Institute Genomics Platform"/>
            <consortium name="The Broad Institute Genome Sequencing Center for Infectious Disease"/>
            <person name="Wu L."/>
            <person name="Ma J."/>
        </authorList>
    </citation>
    <scope>NUCLEOTIDE SEQUENCE [LARGE SCALE GENOMIC DNA]</scope>
    <source>
        <strain evidence="9">CGMCC 1.19032</strain>
    </source>
</reference>
<evidence type="ECO:0000256" key="5">
    <source>
        <dbReference type="ARBA" id="ARBA00023315"/>
    </source>
</evidence>
<feature type="active site" evidence="7">
    <location>
        <position position="238"/>
    </location>
</feature>
<evidence type="ECO:0000256" key="2">
    <source>
        <dbReference type="ARBA" id="ARBA00022605"/>
    </source>
</evidence>
<gene>
    <name evidence="8" type="primary">metA</name>
    <name evidence="7" type="synonym">metAA</name>
    <name evidence="8" type="ORF">ACFO5I_06825</name>
</gene>
<dbReference type="SUPFAM" id="SSF52317">
    <property type="entry name" value="Class I glutamine amidotransferase-like"/>
    <property type="match status" value="1"/>
</dbReference>
<feature type="binding site" evidence="7">
    <location>
        <position position="194"/>
    </location>
    <ligand>
        <name>substrate</name>
    </ligand>
</feature>
<dbReference type="GO" id="GO:0008899">
    <property type="term" value="F:homoserine O-succinyltransferase activity"/>
    <property type="evidence" value="ECO:0007669"/>
    <property type="project" value="UniProtKB-EC"/>
</dbReference>
<keyword evidence="4 7" id="KW-0486">Methionine biosynthesis</keyword>
<evidence type="ECO:0000256" key="3">
    <source>
        <dbReference type="ARBA" id="ARBA00022679"/>
    </source>
</evidence>
<evidence type="ECO:0000313" key="8">
    <source>
        <dbReference type="EMBL" id="MFC4719443.1"/>
    </source>
</evidence>
<comment type="similarity">
    <text evidence="7">Belongs to the MetA family.</text>
</comment>
<keyword evidence="1 7" id="KW-0963">Cytoplasm</keyword>
<organism evidence="8 9">
    <name type="scientific">Enterococcus lemanii</name>
    <dbReference type="NCBI Taxonomy" id="1159752"/>
    <lineage>
        <taxon>Bacteria</taxon>
        <taxon>Bacillati</taxon>
        <taxon>Bacillota</taxon>
        <taxon>Bacilli</taxon>
        <taxon>Lactobacillales</taxon>
        <taxon>Enterococcaceae</taxon>
        <taxon>Enterococcus</taxon>
    </lineage>
</organism>
<feature type="binding site" evidence="7">
    <location>
        <position position="250"/>
    </location>
    <ligand>
        <name>substrate</name>
    </ligand>
</feature>
<comment type="subcellular location">
    <subcellularLocation>
        <location evidence="7">Cytoplasm</location>
    </subcellularLocation>
</comment>
<feature type="binding site" evidence="7">
    <location>
        <position position="166"/>
    </location>
    <ligand>
        <name>substrate</name>
    </ligand>
</feature>
<feature type="site" description="Important for substrate specificity" evidence="7">
    <location>
        <position position="194"/>
    </location>
</feature>
<dbReference type="PIRSF" id="PIRSF000450">
    <property type="entry name" value="H_ser_succinyltr"/>
    <property type="match status" value="1"/>
</dbReference>
<dbReference type="PANTHER" id="PTHR20919:SF0">
    <property type="entry name" value="HOMOSERINE O-SUCCINYLTRANSFERASE"/>
    <property type="match status" value="1"/>
</dbReference>
<name>A0ABV9MY06_9ENTE</name>
<evidence type="ECO:0000256" key="4">
    <source>
        <dbReference type="ARBA" id="ARBA00023167"/>
    </source>
</evidence>
<feature type="active site" description="Acyl-thioester intermediate" evidence="7">
    <location>
        <position position="145"/>
    </location>
</feature>
<accession>A0ABV9MY06</accession>
<proteinExistence type="inferred from homology"/>
<keyword evidence="2 7" id="KW-0028">Amino-acid biosynthesis</keyword>
<feature type="active site" description="Proton acceptor" evidence="7">
    <location>
        <position position="236"/>
    </location>
</feature>
<keyword evidence="9" id="KW-1185">Reference proteome</keyword>
<dbReference type="Gene3D" id="3.40.50.880">
    <property type="match status" value="1"/>
</dbReference>
<dbReference type="HAMAP" id="MF_00295">
    <property type="entry name" value="MetA_acyltransf"/>
    <property type="match status" value="1"/>
</dbReference>
<sequence>MIEVPIILPKGLPTSEVLKKEQVIIFNQQRARKQDIRPLRIAIVNLMPQKEITEIQLLRLLSQTPLQIEVDFIRMTTYESQNTDKAYLDKFYKTFDSIKETYYDGLIITGAPVETLAFEEVLYWQELKKIMAWSKNHCFSTFHICWGAQAALYFHYGINKILYTEKLSGIYLQQIKEKHPLTRGLSDEITYPQSRYTGIDAAQLAQTSLKVLASSEEIGPTIIAKGNIREVYVLGHLEYDTDTLKNEYLRDQAKNLNPQVPKNYFKDDCPTKPITNCWRGVASLVFANWINELYQETPYQFISIENQQ</sequence>
<dbReference type="InterPro" id="IPR033752">
    <property type="entry name" value="MetA_family"/>
</dbReference>
<evidence type="ECO:0000313" key="9">
    <source>
        <dbReference type="Proteomes" id="UP001595969"/>
    </source>
</evidence>